<proteinExistence type="predicted"/>
<dbReference type="EMBL" id="KZ667036">
    <property type="protein sequence ID" value="PPR92583.1"/>
    <property type="molecule type" value="Genomic_DNA"/>
</dbReference>
<reference evidence="1 2" key="1">
    <citation type="submission" date="2015-01" db="EMBL/GenBank/DDBJ databases">
        <title>Genome of allotetraploid Gossypium barbadense reveals genomic plasticity and fiber elongation in cotton evolution.</title>
        <authorList>
            <person name="Chen X."/>
            <person name="Liu X."/>
            <person name="Zhao B."/>
            <person name="Zheng H."/>
            <person name="Hu Y."/>
            <person name="Lu G."/>
            <person name="Yang C."/>
            <person name="Chen J."/>
            <person name="Shan C."/>
            <person name="Zhang L."/>
            <person name="Zhou Y."/>
            <person name="Wang L."/>
            <person name="Guo W."/>
            <person name="Bai Y."/>
            <person name="Ruan J."/>
            <person name="Shangguan X."/>
            <person name="Mao Y."/>
            <person name="Jiang J."/>
            <person name="Zhu Y."/>
            <person name="Lei J."/>
            <person name="Kang H."/>
            <person name="Chen S."/>
            <person name="He X."/>
            <person name="Wang R."/>
            <person name="Wang Y."/>
            <person name="Chen J."/>
            <person name="Wang L."/>
            <person name="Yu S."/>
            <person name="Wang B."/>
            <person name="Wei J."/>
            <person name="Song S."/>
            <person name="Lu X."/>
            <person name="Gao Z."/>
            <person name="Gu W."/>
            <person name="Deng X."/>
            <person name="Ma D."/>
            <person name="Wang S."/>
            <person name="Liang W."/>
            <person name="Fang L."/>
            <person name="Cai C."/>
            <person name="Zhu X."/>
            <person name="Zhou B."/>
            <person name="Zhang Y."/>
            <person name="Chen Z."/>
            <person name="Xu S."/>
            <person name="Zhu R."/>
            <person name="Wang S."/>
            <person name="Zhang T."/>
            <person name="Zhao G."/>
        </authorList>
    </citation>
    <scope>NUCLEOTIDE SEQUENCE [LARGE SCALE GENOMIC DNA]</scope>
    <source>
        <strain evidence="2">cv. Xinhai21</strain>
        <tissue evidence="1">Leaf</tissue>
    </source>
</reference>
<accession>A0A2P5WNC5</accession>
<gene>
    <name evidence="1" type="ORF">GOBAR_AA28086</name>
</gene>
<evidence type="ECO:0008006" key="3">
    <source>
        <dbReference type="Google" id="ProtNLM"/>
    </source>
</evidence>
<name>A0A2P5WNC5_GOSBA</name>
<organism evidence="1 2">
    <name type="scientific">Gossypium barbadense</name>
    <name type="common">Sea Island cotton</name>
    <name type="synonym">Hibiscus barbadensis</name>
    <dbReference type="NCBI Taxonomy" id="3634"/>
    <lineage>
        <taxon>Eukaryota</taxon>
        <taxon>Viridiplantae</taxon>
        <taxon>Streptophyta</taxon>
        <taxon>Embryophyta</taxon>
        <taxon>Tracheophyta</taxon>
        <taxon>Spermatophyta</taxon>
        <taxon>Magnoliopsida</taxon>
        <taxon>eudicotyledons</taxon>
        <taxon>Gunneridae</taxon>
        <taxon>Pentapetalae</taxon>
        <taxon>rosids</taxon>
        <taxon>malvids</taxon>
        <taxon>Malvales</taxon>
        <taxon>Malvaceae</taxon>
        <taxon>Malvoideae</taxon>
        <taxon>Gossypium</taxon>
    </lineage>
</organism>
<sequence>MVCWSWAPGMKVGSGSTVSVRDDVWLPGEGPYKVQSPRVSDINVVADLINKEGCWNEELIRTFFTAVEAGRILCIPILKFPFTVHIRQHQQLSNMNEGWVPTLEPFVKLVQVMSAYIWETKQIAKGFDGFKSSAYQKTRQQSGTFASEGRI</sequence>
<dbReference type="OrthoDB" id="1001961at2759"/>
<evidence type="ECO:0000313" key="2">
    <source>
        <dbReference type="Proteomes" id="UP000239757"/>
    </source>
</evidence>
<evidence type="ECO:0000313" key="1">
    <source>
        <dbReference type="EMBL" id="PPR92583.1"/>
    </source>
</evidence>
<dbReference type="Proteomes" id="UP000239757">
    <property type="component" value="Unassembled WGS sequence"/>
</dbReference>
<protein>
    <recommendedName>
        <fullName evidence="3">RNase H type-1 domain-containing protein</fullName>
    </recommendedName>
</protein>
<dbReference type="AlphaFoldDB" id="A0A2P5WNC5"/>